<evidence type="ECO:0000313" key="3">
    <source>
        <dbReference type="Proteomes" id="UP000069902"/>
    </source>
</evidence>
<keyword evidence="1" id="KW-0472">Membrane</keyword>
<keyword evidence="1" id="KW-0812">Transmembrane</keyword>
<evidence type="ECO:0000256" key="1">
    <source>
        <dbReference type="SAM" id="Phobius"/>
    </source>
</evidence>
<dbReference type="Proteomes" id="UP000069902">
    <property type="component" value="Chromosome cPNK"/>
</dbReference>
<name>A0A0U5JCP6_9BACT</name>
<organism evidence="2 3">
    <name type="scientific">Candidatus Protochlamydia naegleriophila</name>
    <dbReference type="NCBI Taxonomy" id="389348"/>
    <lineage>
        <taxon>Bacteria</taxon>
        <taxon>Pseudomonadati</taxon>
        <taxon>Chlamydiota</taxon>
        <taxon>Chlamydiia</taxon>
        <taxon>Parachlamydiales</taxon>
        <taxon>Parachlamydiaceae</taxon>
        <taxon>Candidatus Protochlamydia</taxon>
    </lineage>
</organism>
<sequence length="811" mass="92612">MLDFFRRYQRYFFFVITIVIIISFSFFGTYSTLGSNTWREQLAFKAVDGREVTRSDVDEMAMFLGTDNEDKRLYGGAWGPNFLNDGVIRKEFFETGLAQELVQAYQEEMREPLNKRLEKEKKFALYTHPQARFLSAENAWSYFAPDLMTHLNVLQTAKDDSDAEAFDSRVKLFLAEKKFPSPMLKQVLRYQEKQYSWLAPDQELDRLDLSLFGYHTIEDWFTPHFTRLVSEFIINASILAEAQGYEVSKAEAMADLIRNTQLSYQQNQNNPSLGVASPEEYFNEQLRLLNMDQARAIKIWRQVLLFRRYFEDAGHSALVDTLAYQKFNDFSHESVTADLYRLPSALRLSNYDALQKFEIYLAAVGKGDRKDPLALPQEFLSVAEVERVHPELVQKRYVLEVAQAAQKNLQARIALKELWNWEVDDQNWTALKTQFPELGLKSGKTREERFEALDGLDSVTRSKVDAFARTAIVRSHPEWIAQALAAAEPQKMVVGLRTMGGKTPFSGLDKKEQRQDLIKLLDQATLDAAPAEHSLLQAYTADNQVYYRIRVIERAAQPEILTFAEAATDGTLDDVRTQILEKYYIAIREQNPSLYQRENKDWKAFKNVRDNVADQYFSKVLTALQPIQKALLAGEKEPATWSKDQAASLRFHASLQQAKAKMEKDPSQAAVLARKPATKEADTLGNRLPLKDQWLLEQTTVTLSRQDRIDAVNAQEAFELPVAGWSALNAPVNGDLAFFQVKERGEDTAKKEIAVAEQVKQAQALLSADAQRVLMQHALEKIKEKNAISLSYLQTPQELPANQPEAISSDN</sequence>
<protein>
    <submittedName>
        <fullName evidence="2">Uncharacterized protein</fullName>
    </submittedName>
</protein>
<dbReference type="PATRIC" id="fig|389348.3.peg.2289"/>
<dbReference type="RefSeq" id="WP_059061854.1">
    <property type="nucleotide sequence ID" value="NZ_LN879502.1"/>
</dbReference>
<keyword evidence="1" id="KW-1133">Transmembrane helix</keyword>
<reference evidence="3" key="1">
    <citation type="submission" date="2015-09" db="EMBL/GenBank/DDBJ databases">
        <authorList>
            <person name="Bertelli C."/>
        </authorList>
    </citation>
    <scope>NUCLEOTIDE SEQUENCE [LARGE SCALE GENOMIC DNA]</scope>
    <source>
        <strain evidence="3">KNic</strain>
    </source>
</reference>
<feature type="transmembrane region" description="Helical" evidence="1">
    <location>
        <begin position="12"/>
        <end position="33"/>
    </location>
</feature>
<gene>
    <name evidence="2" type="ORF">PNK_2036</name>
</gene>
<dbReference type="Pfam" id="PF13624">
    <property type="entry name" value="SurA_N_3"/>
    <property type="match status" value="1"/>
</dbReference>
<dbReference type="KEGG" id="pnl:PNK_2036"/>
<dbReference type="InParanoid" id="A0A0U5JCP6"/>
<dbReference type="EMBL" id="LN879502">
    <property type="protein sequence ID" value="CUI17640.1"/>
    <property type="molecule type" value="Genomic_DNA"/>
</dbReference>
<evidence type="ECO:0000313" key="2">
    <source>
        <dbReference type="EMBL" id="CUI17640.1"/>
    </source>
</evidence>
<keyword evidence="3" id="KW-1185">Reference proteome</keyword>
<dbReference type="STRING" id="389348.PNK_2036"/>
<accession>A0A0U5JCP6</accession>
<proteinExistence type="predicted"/>
<dbReference type="AlphaFoldDB" id="A0A0U5JCP6"/>